<reference evidence="3 4" key="1">
    <citation type="submission" date="2018-09" db="EMBL/GenBank/DDBJ databases">
        <title>Micromonospora sp. nov. MS1-9, isolated from a root of Musa sp.</title>
        <authorList>
            <person name="Kuncharoen N."/>
            <person name="Kudo T."/>
            <person name="Ohkuma M."/>
            <person name="Yuki M."/>
            <person name="Tanasupawat S."/>
        </authorList>
    </citation>
    <scope>NUCLEOTIDE SEQUENCE [LARGE SCALE GENOMIC DNA]</scope>
    <source>
        <strain evidence="3 4">MS1-9</strain>
    </source>
</reference>
<keyword evidence="2" id="KW-0812">Transmembrane</keyword>
<evidence type="ECO:0000313" key="4">
    <source>
        <dbReference type="Proteomes" id="UP000275865"/>
    </source>
</evidence>
<keyword evidence="2" id="KW-1133">Transmembrane helix</keyword>
<keyword evidence="2" id="KW-0472">Membrane</keyword>
<organism evidence="3 4">
    <name type="scientific">Micromonospora musae</name>
    <dbReference type="NCBI Taxonomy" id="1894970"/>
    <lineage>
        <taxon>Bacteria</taxon>
        <taxon>Bacillati</taxon>
        <taxon>Actinomycetota</taxon>
        <taxon>Actinomycetes</taxon>
        <taxon>Micromonosporales</taxon>
        <taxon>Micromonosporaceae</taxon>
        <taxon>Micromonospora</taxon>
    </lineage>
</organism>
<evidence type="ECO:0000256" key="1">
    <source>
        <dbReference type="SAM" id="MobiDB-lite"/>
    </source>
</evidence>
<dbReference type="RefSeq" id="WP_120689293.1">
    <property type="nucleotide sequence ID" value="NZ_RAZT01000007.1"/>
</dbReference>
<sequence>MSEADEQPDGADVPAEGAEPGAAGRRPALVILAVVVAAVFVCCCSALVGLLISWSAGLFHPPG</sequence>
<evidence type="ECO:0000313" key="3">
    <source>
        <dbReference type="EMBL" id="RKN31586.1"/>
    </source>
</evidence>
<dbReference type="AlphaFoldDB" id="A0A3A9YHA8"/>
<protein>
    <submittedName>
        <fullName evidence="3">Uncharacterized protein</fullName>
    </submittedName>
</protein>
<feature type="transmembrane region" description="Helical" evidence="2">
    <location>
        <begin position="29"/>
        <end position="54"/>
    </location>
</feature>
<feature type="region of interest" description="Disordered" evidence="1">
    <location>
        <begin position="1"/>
        <end position="21"/>
    </location>
</feature>
<comment type="caution">
    <text evidence="3">The sequence shown here is derived from an EMBL/GenBank/DDBJ whole genome shotgun (WGS) entry which is preliminary data.</text>
</comment>
<dbReference type="EMBL" id="RAZT01000007">
    <property type="protein sequence ID" value="RKN31586.1"/>
    <property type="molecule type" value="Genomic_DNA"/>
</dbReference>
<gene>
    <name evidence="3" type="ORF">D7044_14780</name>
</gene>
<evidence type="ECO:0000256" key="2">
    <source>
        <dbReference type="SAM" id="Phobius"/>
    </source>
</evidence>
<proteinExistence type="predicted"/>
<accession>A0A3A9YHA8</accession>
<name>A0A3A9YHA8_9ACTN</name>
<dbReference type="Proteomes" id="UP000275865">
    <property type="component" value="Unassembled WGS sequence"/>
</dbReference>